<evidence type="ECO:0000313" key="2">
    <source>
        <dbReference type="EMBL" id="ERP31753.1"/>
    </source>
</evidence>
<gene>
    <name evidence="2" type="ORF">CALK_1418</name>
</gene>
<organism evidence="2 3">
    <name type="scientific">Chitinivibrio alkaliphilus ACht1</name>
    <dbReference type="NCBI Taxonomy" id="1313304"/>
    <lineage>
        <taxon>Bacteria</taxon>
        <taxon>Pseudomonadati</taxon>
        <taxon>Fibrobacterota</taxon>
        <taxon>Chitinivibrionia</taxon>
        <taxon>Chitinivibrionales</taxon>
        <taxon>Chitinivibrionaceae</taxon>
        <taxon>Chitinivibrio</taxon>
    </lineage>
</organism>
<accession>U7D729</accession>
<feature type="compositionally biased region" description="Polar residues" evidence="1">
    <location>
        <begin position="95"/>
        <end position="105"/>
    </location>
</feature>
<evidence type="ECO:0000256" key="1">
    <source>
        <dbReference type="SAM" id="MobiDB-lite"/>
    </source>
</evidence>
<name>U7D729_9BACT</name>
<sequence>MGRSSANHPRKQETQIDGTGETLSYDDFTKVSPEYQFKDGMSYLYGAHPIERVFETLRTIFKKLMIRDIDIAEHDEEADKDSLEISSGRFDEEPPSNNESPQNQQDLEKLQKNVFRFFNRYITILDKHREKKYKVNVLHSSMFAIALHLLIDLLDRPMQGKKSADKGNHKILLSTAGRYSDRNDYCHIVTEIIGKFTMLLINGFDDANDEYVRQRIEKCRRIAYWHSLSCIARLVPYEYKGEDFSDYSSLWKWELGMNLRHFYAPENADNEITAREEFEYRIRMMTCGNNSEMLARCMKVWQEIEHEYKNYKKLAETPPVKQYYTKNARIFCKPAGFAHIFRAQSTNTPFVWLARPGYTFSEEDRDFQEDRKFLAEKAHVLVLD</sequence>
<feature type="region of interest" description="Disordered" evidence="1">
    <location>
        <begin position="1"/>
        <end position="25"/>
    </location>
</feature>
<dbReference type="EMBL" id="ASJR01000010">
    <property type="protein sequence ID" value="ERP31753.1"/>
    <property type="molecule type" value="Genomic_DNA"/>
</dbReference>
<comment type="caution">
    <text evidence="2">The sequence shown here is derived from an EMBL/GenBank/DDBJ whole genome shotgun (WGS) entry which is preliminary data.</text>
</comment>
<proteinExistence type="predicted"/>
<dbReference type="AlphaFoldDB" id="U7D729"/>
<keyword evidence="3" id="KW-1185">Reference proteome</keyword>
<dbReference type="RefSeq" id="WP_022636876.1">
    <property type="nucleotide sequence ID" value="NZ_ASJR01000010.1"/>
</dbReference>
<dbReference type="Proteomes" id="UP000017148">
    <property type="component" value="Unassembled WGS sequence"/>
</dbReference>
<dbReference type="STRING" id="1313304.CALK_1418"/>
<reference evidence="2 3" key="1">
    <citation type="journal article" date="2013" name="Environ. Microbiol.">
        <title>Genome analysis of Chitinivibrio alkaliphilus gen. nov., sp. nov., a novel extremely haloalkaliphilic anaerobic chitinolytic bacterium from the candidate phylum Termite Group 3.</title>
        <authorList>
            <person name="Sorokin D.Y."/>
            <person name="Gumerov V.M."/>
            <person name="Rakitin A.L."/>
            <person name="Beletsky A.V."/>
            <person name="Damste J.S."/>
            <person name="Muyzer G."/>
            <person name="Mardanov A.V."/>
            <person name="Ravin N.V."/>
        </authorList>
    </citation>
    <scope>NUCLEOTIDE SEQUENCE [LARGE SCALE GENOMIC DNA]</scope>
    <source>
        <strain evidence="2 3">ACht1</strain>
    </source>
</reference>
<protein>
    <submittedName>
        <fullName evidence="2">Uncharacterized protein</fullName>
    </submittedName>
</protein>
<feature type="region of interest" description="Disordered" evidence="1">
    <location>
        <begin position="77"/>
        <end position="105"/>
    </location>
</feature>
<evidence type="ECO:0000313" key="3">
    <source>
        <dbReference type="Proteomes" id="UP000017148"/>
    </source>
</evidence>